<feature type="domain" description="DUF7088" evidence="4">
    <location>
        <begin position="48"/>
        <end position="147"/>
    </location>
</feature>
<keyword evidence="1" id="KW-0175">Coiled coil</keyword>
<dbReference type="RefSeq" id="WP_168038597.1">
    <property type="nucleotide sequence ID" value="NZ_JAAEDK010000011.1"/>
</dbReference>
<evidence type="ECO:0000259" key="3">
    <source>
        <dbReference type="Pfam" id="PF09822"/>
    </source>
</evidence>
<evidence type="ECO:0000313" key="8">
    <source>
        <dbReference type="Proteomes" id="UP001138708"/>
    </source>
</evidence>
<evidence type="ECO:0000313" key="6">
    <source>
        <dbReference type="EMBL" id="NKE15726.1"/>
    </source>
</evidence>
<feature type="domain" description="ABC-type uncharacterised transport system" evidence="3">
    <location>
        <begin position="185"/>
        <end position="500"/>
    </location>
</feature>
<dbReference type="EMBL" id="JAAVUP010000001">
    <property type="protein sequence ID" value="NKE15726.1"/>
    <property type="molecule type" value="Genomic_DNA"/>
</dbReference>
<keyword evidence="7" id="KW-1185">Reference proteome</keyword>
<dbReference type="Proteomes" id="UP001138708">
    <property type="component" value="Unassembled WGS sequence"/>
</dbReference>
<dbReference type="Pfam" id="PF23357">
    <property type="entry name" value="DUF7088"/>
    <property type="match status" value="1"/>
</dbReference>
<dbReference type="AlphaFoldDB" id="A0A9X9WF12"/>
<feature type="transmembrane region" description="Helical" evidence="2">
    <location>
        <begin position="613"/>
        <end position="636"/>
    </location>
</feature>
<evidence type="ECO:0000259" key="4">
    <source>
        <dbReference type="Pfam" id="PF23357"/>
    </source>
</evidence>
<evidence type="ECO:0000313" key="5">
    <source>
        <dbReference type="EMBL" id="MBR0658922.1"/>
    </source>
</evidence>
<name>A0A9X9WF12_9PROT</name>
<dbReference type="EMBL" id="JAAEDK010000011">
    <property type="protein sequence ID" value="MBR0658922.1"/>
    <property type="molecule type" value="Genomic_DNA"/>
</dbReference>
<dbReference type="Pfam" id="PF09822">
    <property type="entry name" value="ABC_transp_aux"/>
    <property type="match status" value="1"/>
</dbReference>
<evidence type="ECO:0000256" key="2">
    <source>
        <dbReference type="SAM" id="Phobius"/>
    </source>
</evidence>
<reference evidence="6 7" key="2">
    <citation type="submission" date="2020-02" db="EMBL/GenBank/DDBJ databases">
        <authorList>
            <person name="Sun Q."/>
            <person name="Inoue M."/>
        </authorList>
    </citation>
    <scope>NUCLEOTIDE SEQUENCE [LARGE SCALE GENOMIC DNA]</scope>
    <source>
        <strain evidence="6 7">KCTC 22478</strain>
    </source>
</reference>
<evidence type="ECO:0000256" key="1">
    <source>
        <dbReference type="SAM" id="Coils"/>
    </source>
</evidence>
<keyword evidence="2" id="KW-0472">Membrane</keyword>
<organism evidence="5 8">
    <name type="scientific">Neoroseomonas oryzicola</name>
    <dbReference type="NCBI Taxonomy" id="535904"/>
    <lineage>
        <taxon>Bacteria</taxon>
        <taxon>Pseudomonadati</taxon>
        <taxon>Pseudomonadota</taxon>
        <taxon>Alphaproteobacteria</taxon>
        <taxon>Acetobacterales</taxon>
        <taxon>Acetobacteraceae</taxon>
        <taxon>Neoroseomonas</taxon>
    </lineage>
</organism>
<reference evidence="5" key="3">
    <citation type="journal article" date="2021" name="Syst. Appl. Microbiol.">
        <title>Roseomonas hellenica sp. nov., isolated from roots of wild-growing Alkanna tinctoria.</title>
        <authorList>
            <person name="Rat A."/>
            <person name="Naranjo H.D."/>
            <person name="Lebbe L."/>
            <person name="Cnockaert M."/>
            <person name="Krigas N."/>
            <person name="Grigoriadou K."/>
            <person name="Maloupa E."/>
            <person name="Willems A."/>
        </authorList>
    </citation>
    <scope>NUCLEOTIDE SEQUENCE</scope>
    <source>
        <strain evidence="5">LMG 31161</strain>
    </source>
</reference>
<comment type="caution">
    <text evidence="5">The sequence shown here is derived from an EMBL/GenBank/DDBJ whole genome shotgun (WGS) entry which is preliminary data.</text>
</comment>
<proteinExistence type="predicted"/>
<accession>A0A9X9WF12</accession>
<dbReference type="InterPro" id="IPR055396">
    <property type="entry name" value="DUF7088"/>
</dbReference>
<reference evidence="5" key="1">
    <citation type="submission" date="2020-01" db="EMBL/GenBank/DDBJ databases">
        <authorList>
            <person name="Rat A."/>
        </authorList>
    </citation>
    <scope>NUCLEOTIDE SEQUENCE</scope>
    <source>
        <strain evidence="5">LMG 31161</strain>
    </source>
</reference>
<dbReference type="Proteomes" id="UP000746741">
    <property type="component" value="Unassembled WGS sequence"/>
</dbReference>
<gene>
    <name evidence="6" type="ORF">GWK15_02135</name>
    <name evidence="5" type="ORF">GXW75_06670</name>
</gene>
<dbReference type="InterPro" id="IPR019196">
    <property type="entry name" value="ABC_transp_unknown"/>
</dbReference>
<keyword evidence="2" id="KW-0812">Transmembrane</keyword>
<protein>
    <submittedName>
        <fullName evidence="5">GldG family protein</fullName>
    </submittedName>
</protein>
<feature type="coiled-coil region" evidence="1">
    <location>
        <begin position="542"/>
        <end position="602"/>
    </location>
</feature>
<keyword evidence="2" id="KW-1133">Transmembrane helix</keyword>
<evidence type="ECO:0000313" key="7">
    <source>
        <dbReference type="Proteomes" id="UP000746741"/>
    </source>
</evidence>
<sequence length="646" mass="71313">MSGSSSPRPGSRRVWSSALGLVAAAALAIGVNMLVDRLAPRARLDLTQQHLYTLSEGTRSVLRGLQDPVTLRLFYSRRLGAAVPAYGSYAERVRAMLDEYVALSGGKVRLEVFDPEPFSETEDRALAFGLQGVPVDQSGEQIYFGLAGVNLLDDERTIPFFQSDRERFLEFDLTRLVYELSNPRRPVVGVMSTLPLNGDPRMMMMMRNSPQAQPYAVMQTLRQFLTVQDVPLDAQRIPDAVQVLMVVHPQNLSDATQYAIDQFVMRGGKLIVFVDPHSEGQAMRPGPGGQPPTDTASSLDRLLNAWGVETPHDKVVLDLRGAWRVRANPTDRVQAVDFVAWFNMQGDSISDSEVATAQLNQVTVASAGEIRRREGSTVELIPLLRSSDRAMLGAVSLVRENPDPTRILAAFRPDGERHVIAARLRGEFASAFPEGAPALPEGAQRPADFPAHRARTVGPANIVVVADADILEDRFWVRVQDFFGQQVATPFSDNGALVANLADTLSGGDALISLRSRGESLRPFTVVDDIRRDADARFRATERELQERLQQTERRLRELRQGQGGERGQGSAVITPEQRAEIDAARAQILQTRQQLRAVQLDLRRDIERTETWLKVLNIAAVPLLLALFAIGLGVARSRRRAAARS</sequence>